<dbReference type="InterPro" id="IPR037455">
    <property type="entry name" value="LucA/IucC-like"/>
</dbReference>
<evidence type="ECO:0000313" key="3">
    <source>
        <dbReference type="Proteomes" id="UP001140091"/>
    </source>
</evidence>
<gene>
    <name evidence="2" type="ORF">H1R20_g12448</name>
</gene>
<sequence>MAPLILVFSSSGSEIPVNPLASSILHRLADDGWDGINGLALRSTFDPVAIWRRYASAIGVESRLQEDIEGEFVSSVKWQKYSFENPLIAPTWSTPSIGWEQSIVEGHPTHPMYKTRRFLPPIPDFAPGSYDLYHPKLRFIAMPRDSLKITYNFEELLDPLLQAASKTAGRQMDVPSNCVVVPVHELQLYHLREKFPEVYVFPAEYHLPLLAQQSIRSVVVPDAYKGLHLKLGVGIKLTSAVRTISPESAYLGPRFSAQVVPVLTMDRNIVTVARELASVVHRNPDGEIAKHCAALIREYHEGPGEDCGERHIVCTSLVERGHAGARDELPLVTRVFELDTEDKRAAWLEKYLIFKAF</sequence>
<comment type="caution">
    <text evidence="2">The sequence shown here is derived from an EMBL/GenBank/DDBJ whole genome shotgun (WGS) entry which is preliminary data.</text>
</comment>
<evidence type="ECO:0000259" key="1">
    <source>
        <dbReference type="Pfam" id="PF04183"/>
    </source>
</evidence>
<protein>
    <recommendedName>
        <fullName evidence="1">Aerobactin siderophore biosynthesis IucA/IucC N-terminal domain-containing protein</fullName>
    </recommendedName>
</protein>
<reference evidence="2" key="1">
    <citation type="submission" date="2022-06" db="EMBL/GenBank/DDBJ databases">
        <title>Genome Sequence of Candolleomyces eurysporus.</title>
        <authorList>
            <person name="Buettner E."/>
        </authorList>
    </citation>
    <scope>NUCLEOTIDE SEQUENCE</scope>
    <source>
        <strain evidence="2">VTCC 930004</strain>
    </source>
</reference>
<proteinExistence type="predicted"/>
<organism evidence="2 3">
    <name type="scientific">Candolleomyces eurysporus</name>
    <dbReference type="NCBI Taxonomy" id="2828524"/>
    <lineage>
        <taxon>Eukaryota</taxon>
        <taxon>Fungi</taxon>
        <taxon>Dikarya</taxon>
        <taxon>Basidiomycota</taxon>
        <taxon>Agaricomycotina</taxon>
        <taxon>Agaricomycetes</taxon>
        <taxon>Agaricomycetidae</taxon>
        <taxon>Agaricales</taxon>
        <taxon>Agaricineae</taxon>
        <taxon>Psathyrellaceae</taxon>
        <taxon>Candolleomyces</taxon>
    </lineage>
</organism>
<dbReference type="Proteomes" id="UP001140091">
    <property type="component" value="Unassembled WGS sequence"/>
</dbReference>
<name>A0A9W8MCE1_9AGAR</name>
<dbReference type="InterPro" id="IPR007310">
    <property type="entry name" value="Aerobactin_biosyn_IucA/IucC_N"/>
</dbReference>
<dbReference type="EMBL" id="JANBPK010001211">
    <property type="protein sequence ID" value="KAJ2924637.1"/>
    <property type="molecule type" value="Genomic_DNA"/>
</dbReference>
<dbReference type="PANTHER" id="PTHR34384">
    <property type="entry name" value="L-2,3-DIAMINOPROPANOATE--CITRATE LIGASE"/>
    <property type="match status" value="1"/>
</dbReference>
<dbReference type="GO" id="GO:0019290">
    <property type="term" value="P:siderophore biosynthetic process"/>
    <property type="evidence" value="ECO:0007669"/>
    <property type="project" value="InterPro"/>
</dbReference>
<evidence type="ECO:0000313" key="2">
    <source>
        <dbReference type="EMBL" id="KAJ2924637.1"/>
    </source>
</evidence>
<dbReference type="Pfam" id="PF04183">
    <property type="entry name" value="IucA_IucC"/>
    <property type="match status" value="1"/>
</dbReference>
<dbReference type="PANTHER" id="PTHR34384:SF5">
    <property type="entry name" value="L-2,3-DIAMINOPROPANOATE--CITRATE LIGASE"/>
    <property type="match status" value="1"/>
</dbReference>
<accession>A0A9W8MCE1</accession>
<keyword evidence="3" id="KW-1185">Reference proteome</keyword>
<feature type="domain" description="Aerobactin siderophore biosynthesis IucA/IucC N-terminal" evidence="1">
    <location>
        <begin position="98"/>
        <end position="318"/>
    </location>
</feature>
<feature type="non-terminal residue" evidence="2">
    <location>
        <position position="357"/>
    </location>
</feature>
<dbReference type="OrthoDB" id="2117718at2759"/>
<dbReference type="AlphaFoldDB" id="A0A9W8MCE1"/>